<protein>
    <submittedName>
        <fullName evidence="1">Uncharacterized protein</fullName>
    </submittedName>
</protein>
<keyword evidence="2" id="KW-1185">Reference proteome</keyword>
<evidence type="ECO:0000313" key="1">
    <source>
        <dbReference type="EMBL" id="SFL13504.1"/>
    </source>
</evidence>
<dbReference type="EMBL" id="FOSL01000038">
    <property type="protein sequence ID" value="SFL13504.1"/>
    <property type="molecule type" value="Genomic_DNA"/>
</dbReference>
<reference evidence="1 2" key="1">
    <citation type="submission" date="2016-10" db="EMBL/GenBank/DDBJ databases">
        <authorList>
            <person name="Varghese N."/>
            <person name="Submissions S."/>
        </authorList>
    </citation>
    <scope>NUCLEOTIDE SEQUENCE [LARGE SCALE GENOMIC DNA]</scope>
    <source>
        <strain evidence="1 2">DSM 21822</strain>
    </source>
</reference>
<dbReference type="AlphaFoldDB" id="A0A1I4F6H3"/>
<sequence>MLIGQRINDLIKEHRPNALCDKCICEELDYYSSADAALIAEALGTTPEFDRRRGQCVLCQNERIVIRANPT</sequence>
<dbReference type="Proteomes" id="UP000323300">
    <property type="component" value="Unassembled WGS sequence"/>
</dbReference>
<organism evidence="1 2">
    <name type="scientific">Neomesorhizobium albiziae</name>
    <dbReference type="NCBI Taxonomy" id="335020"/>
    <lineage>
        <taxon>Bacteria</taxon>
        <taxon>Pseudomonadati</taxon>
        <taxon>Pseudomonadota</taxon>
        <taxon>Alphaproteobacteria</taxon>
        <taxon>Hyphomicrobiales</taxon>
        <taxon>Phyllobacteriaceae</taxon>
        <taxon>Neomesorhizobium</taxon>
    </lineage>
</organism>
<gene>
    <name evidence="1" type="ORF">SAMN04488498_13817</name>
</gene>
<name>A0A1I4F6H3_9HYPH</name>
<proteinExistence type="predicted"/>
<evidence type="ECO:0000313" key="2">
    <source>
        <dbReference type="Proteomes" id="UP000323300"/>
    </source>
</evidence>
<accession>A0A1I4F6H3</accession>